<evidence type="ECO:0000259" key="12">
    <source>
        <dbReference type="Pfam" id="PF02687"/>
    </source>
</evidence>
<keyword evidence="5 10" id="KW-0132">Cell division</keyword>
<dbReference type="OrthoDB" id="9812531at2"/>
<organism evidence="14 15">
    <name type="scientific">Carboxydothermus pertinax</name>
    <dbReference type="NCBI Taxonomy" id="870242"/>
    <lineage>
        <taxon>Bacteria</taxon>
        <taxon>Bacillati</taxon>
        <taxon>Bacillota</taxon>
        <taxon>Clostridia</taxon>
        <taxon>Thermoanaerobacterales</taxon>
        <taxon>Thermoanaerobacteraceae</taxon>
        <taxon>Carboxydothermus</taxon>
    </lineage>
</organism>
<feature type="transmembrane region" description="Helical" evidence="11">
    <location>
        <begin position="21"/>
        <end position="46"/>
    </location>
</feature>
<evidence type="ECO:0000256" key="5">
    <source>
        <dbReference type="ARBA" id="ARBA00022618"/>
    </source>
</evidence>
<keyword evidence="4 10" id="KW-1003">Cell membrane</keyword>
<dbReference type="InterPro" id="IPR058204">
    <property type="entry name" value="FtsX_firmicutes-type"/>
</dbReference>
<dbReference type="PIRSF" id="PIRSF003097">
    <property type="entry name" value="FtsX"/>
    <property type="match status" value="1"/>
</dbReference>
<dbReference type="PANTHER" id="PTHR47755">
    <property type="entry name" value="CELL DIVISION PROTEIN FTSX"/>
    <property type="match status" value="1"/>
</dbReference>
<evidence type="ECO:0000256" key="8">
    <source>
        <dbReference type="ARBA" id="ARBA00023136"/>
    </source>
</evidence>
<keyword evidence="6 11" id="KW-0812">Transmembrane</keyword>
<sequence>MSLNLLTYYFKEAFKSIFRNSFLSLASVLVVFITIFILGVAALLIINAGYLADTLQNQLEIYAYLKTNAVSIDTRALEEKIKAIDGVATVKFIPKEEGLKKIKEKLGKRADILAGIEERNPLPDAYLIKTKRPEDVPVVGKKLSNFTEFETVKYGQGVVEKLLKLTSLLKIFGLGVITLFGLGAVFLIMTTIRLGIFARRKEIEIARMLGATNWFVRMPFLIEGAFLGLIGSFLATILVAVGYYSLLLKITKTLPFLVLFRDQNLLSLTFGALVGVGLIIGILGSVISLNKYLKF</sequence>
<keyword evidence="8 10" id="KW-0472">Membrane</keyword>
<evidence type="ECO:0000313" key="15">
    <source>
        <dbReference type="Proteomes" id="UP000187485"/>
    </source>
</evidence>
<comment type="caution">
    <text evidence="14">The sequence shown here is derived from an EMBL/GenBank/DDBJ whole genome shotgun (WGS) entry which is preliminary data.</text>
</comment>
<evidence type="ECO:0000256" key="10">
    <source>
        <dbReference type="PIRNR" id="PIRNR003097"/>
    </source>
</evidence>
<feature type="transmembrane region" description="Helical" evidence="11">
    <location>
        <begin position="265"/>
        <end position="289"/>
    </location>
</feature>
<dbReference type="Pfam" id="PF02687">
    <property type="entry name" value="FtsX"/>
    <property type="match status" value="1"/>
</dbReference>
<dbReference type="NCBIfam" id="NF038347">
    <property type="entry name" value="FtsX_Gpos"/>
    <property type="match status" value="1"/>
</dbReference>
<evidence type="ECO:0000256" key="9">
    <source>
        <dbReference type="ARBA" id="ARBA00023306"/>
    </source>
</evidence>
<keyword evidence="15" id="KW-1185">Reference proteome</keyword>
<comment type="function">
    <text evidence="10">Part of the ABC transporter FtsEX involved in asymmetric cellular division facilitating the initiation of sporulation.</text>
</comment>
<dbReference type="InterPro" id="IPR004513">
    <property type="entry name" value="FtsX"/>
</dbReference>
<keyword evidence="7 11" id="KW-1133">Transmembrane helix</keyword>
<feature type="transmembrane region" description="Helical" evidence="11">
    <location>
        <begin position="171"/>
        <end position="198"/>
    </location>
</feature>
<evidence type="ECO:0000256" key="6">
    <source>
        <dbReference type="ARBA" id="ARBA00022692"/>
    </source>
</evidence>
<evidence type="ECO:0000256" key="4">
    <source>
        <dbReference type="ARBA" id="ARBA00022475"/>
    </source>
</evidence>
<dbReference type="EMBL" id="BDJK01000020">
    <property type="protein sequence ID" value="GAV22820.1"/>
    <property type="molecule type" value="Genomic_DNA"/>
</dbReference>
<dbReference type="AlphaFoldDB" id="A0A1L8CV83"/>
<comment type="similarity">
    <text evidence="2 10">Belongs to the ABC-4 integral membrane protein family. FtsX subfamily.</text>
</comment>
<evidence type="ECO:0000256" key="2">
    <source>
        <dbReference type="ARBA" id="ARBA00007379"/>
    </source>
</evidence>
<proteinExistence type="inferred from homology"/>
<evidence type="ECO:0000256" key="1">
    <source>
        <dbReference type="ARBA" id="ARBA00004651"/>
    </source>
</evidence>
<dbReference type="RefSeq" id="WP_075859279.1">
    <property type="nucleotide sequence ID" value="NZ_BDJK01000020.1"/>
</dbReference>
<feature type="domain" description="FtsX extracellular" evidence="13">
    <location>
        <begin position="59"/>
        <end position="152"/>
    </location>
</feature>
<dbReference type="Proteomes" id="UP000187485">
    <property type="component" value="Unassembled WGS sequence"/>
</dbReference>
<protein>
    <recommendedName>
        <fullName evidence="3 10">Cell division protein FtsX</fullName>
    </recommendedName>
</protein>
<dbReference type="Pfam" id="PF18075">
    <property type="entry name" value="FtsX_ECD"/>
    <property type="match status" value="1"/>
</dbReference>
<feature type="transmembrane region" description="Helical" evidence="11">
    <location>
        <begin position="219"/>
        <end position="245"/>
    </location>
</feature>
<reference evidence="15" key="1">
    <citation type="submission" date="2016-12" db="EMBL/GenBank/DDBJ databases">
        <title>Draft Genome Sequences od Carboxydothermus pertinax and islandicus, Hydrogenogenic Carboxydotrophic Bacteria.</title>
        <authorList>
            <person name="Fukuyama Y."/>
            <person name="Ohmae K."/>
            <person name="Yoneda Y."/>
            <person name="Yoshida T."/>
            <person name="Sako Y."/>
        </authorList>
    </citation>
    <scope>NUCLEOTIDE SEQUENCE [LARGE SCALE GENOMIC DNA]</scope>
    <source>
        <strain evidence="15">Ug1</strain>
    </source>
</reference>
<comment type="subcellular location">
    <subcellularLocation>
        <location evidence="1">Cell membrane</location>
        <topology evidence="1">Multi-pass membrane protein</topology>
    </subcellularLocation>
</comment>
<accession>A0A1L8CV83</accession>
<dbReference type="Gene3D" id="3.30.70.3040">
    <property type="match status" value="1"/>
</dbReference>
<dbReference type="InterPro" id="IPR040690">
    <property type="entry name" value="FtsX_ECD"/>
</dbReference>
<dbReference type="PANTHER" id="PTHR47755:SF1">
    <property type="entry name" value="CELL DIVISION PROTEIN FTSX"/>
    <property type="match status" value="1"/>
</dbReference>
<evidence type="ECO:0000256" key="3">
    <source>
        <dbReference type="ARBA" id="ARBA00021907"/>
    </source>
</evidence>
<evidence type="ECO:0000259" key="13">
    <source>
        <dbReference type="Pfam" id="PF18075"/>
    </source>
</evidence>
<feature type="domain" description="ABC3 transporter permease C-terminal" evidence="12">
    <location>
        <begin position="176"/>
        <end position="294"/>
    </location>
</feature>
<dbReference type="STRING" id="870242.cpu_13300"/>
<keyword evidence="9 10" id="KW-0131">Cell cycle</keyword>
<evidence type="ECO:0000256" key="7">
    <source>
        <dbReference type="ARBA" id="ARBA00022989"/>
    </source>
</evidence>
<dbReference type="GO" id="GO:0051301">
    <property type="term" value="P:cell division"/>
    <property type="evidence" value="ECO:0007669"/>
    <property type="project" value="UniProtKB-KW"/>
</dbReference>
<evidence type="ECO:0000313" key="14">
    <source>
        <dbReference type="EMBL" id="GAV22820.1"/>
    </source>
</evidence>
<dbReference type="GO" id="GO:0005886">
    <property type="term" value="C:plasma membrane"/>
    <property type="evidence" value="ECO:0007669"/>
    <property type="project" value="UniProtKB-SubCell"/>
</dbReference>
<evidence type="ECO:0000256" key="11">
    <source>
        <dbReference type="SAM" id="Phobius"/>
    </source>
</evidence>
<gene>
    <name evidence="14" type="ORF">cpu_13300</name>
</gene>
<dbReference type="InterPro" id="IPR003838">
    <property type="entry name" value="ABC3_permease_C"/>
</dbReference>
<name>A0A1L8CV83_9THEO</name>